<organism evidence="2 3">
    <name type="scientific">Microbacterium saccharophilum</name>
    <dbReference type="NCBI Taxonomy" id="1213358"/>
    <lineage>
        <taxon>Bacteria</taxon>
        <taxon>Bacillati</taxon>
        <taxon>Actinomycetota</taxon>
        <taxon>Actinomycetes</taxon>
        <taxon>Micrococcales</taxon>
        <taxon>Microbacteriaceae</taxon>
        <taxon>Microbacterium</taxon>
    </lineage>
</organism>
<feature type="transmembrane region" description="Helical" evidence="1">
    <location>
        <begin position="92"/>
        <end position="114"/>
    </location>
</feature>
<keyword evidence="1" id="KW-0472">Membrane</keyword>
<sequence>MLRVPGRAETGSKRRSPRASGAATLGAMIMFLLRALVFLVSAAIGLIAADLILDGFRIDWSDWWGFVLAIVIFAVLQSVLAPWLARVAQRNAPVLLGGIGILSTFVALVVVALIPGAGLTISGALAWVLAPVIVWIVTALATLLLPMLLFKKKVAERRAG</sequence>
<reference evidence="2 3" key="1">
    <citation type="submission" date="2016-10" db="EMBL/GenBank/DDBJ databases">
        <authorList>
            <person name="Varghese N."/>
            <person name="Submissions S."/>
        </authorList>
    </citation>
    <scope>NUCLEOTIDE SEQUENCE [LARGE SCALE GENOMIC DNA]</scope>
    <source>
        <strain evidence="2 3">UNC380MFSha3.1</strain>
    </source>
</reference>
<proteinExistence type="predicted"/>
<evidence type="ECO:0000313" key="2">
    <source>
        <dbReference type="EMBL" id="SFI40388.1"/>
    </source>
</evidence>
<comment type="caution">
    <text evidence="2">The sequence shown here is derived from an EMBL/GenBank/DDBJ whole genome shotgun (WGS) entry which is preliminary data.</text>
</comment>
<dbReference type="Proteomes" id="UP000198702">
    <property type="component" value="Unassembled WGS sequence"/>
</dbReference>
<keyword evidence="1" id="KW-1133">Transmembrane helix</keyword>
<evidence type="ECO:0000313" key="3">
    <source>
        <dbReference type="Proteomes" id="UP000198702"/>
    </source>
</evidence>
<protein>
    <submittedName>
        <fullName evidence="2">4 TMS phage holin, superfamily IV</fullName>
    </submittedName>
</protein>
<feature type="transmembrane region" description="Helical" evidence="1">
    <location>
        <begin position="63"/>
        <end position="85"/>
    </location>
</feature>
<keyword evidence="1" id="KW-0812">Transmembrane</keyword>
<dbReference type="AlphaFoldDB" id="A0A7Z7CZ88"/>
<evidence type="ECO:0000256" key="1">
    <source>
        <dbReference type="SAM" id="Phobius"/>
    </source>
</evidence>
<feature type="transmembrane region" description="Helical" evidence="1">
    <location>
        <begin position="126"/>
        <end position="150"/>
    </location>
</feature>
<gene>
    <name evidence="2" type="ORF">SAMN04487751_1654</name>
</gene>
<dbReference type="EMBL" id="FOQZ01000001">
    <property type="protein sequence ID" value="SFI40388.1"/>
    <property type="molecule type" value="Genomic_DNA"/>
</dbReference>
<accession>A0A7Z7CZ88</accession>
<feature type="transmembrane region" description="Helical" evidence="1">
    <location>
        <begin position="21"/>
        <end position="48"/>
    </location>
</feature>
<name>A0A7Z7CZ88_9MICO</name>